<evidence type="ECO:0000313" key="1">
    <source>
        <dbReference type="EMBL" id="ETN80451.1"/>
    </source>
</evidence>
<sequence>MFLYTVYFVKGAKWQSGNTQVCSFYKVGDGDIDDFVRLLTPESVDCRTPQLLSLLHVICAGQSDGQVKKITHLLEDVCGNDPSKKNGLLSHLSNNGFSAMHIAVYK</sequence>
<protein>
    <recommendedName>
        <fullName evidence="3">Ankyrin repeat protein</fullName>
    </recommendedName>
</protein>
<reference evidence="2" key="1">
    <citation type="journal article" date="2014" name="Nat. Genet.">
        <title>Genome of the human hookworm Necator americanus.</title>
        <authorList>
            <person name="Tang Y.T."/>
            <person name="Gao X."/>
            <person name="Rosa B.A."/>
            <person name="Abubucker S."/>
            <person name="Hallsworth-Pepin K."/>
            <person name="Martin J."/>
            <person name="Tyagi R."/>
            <person name="Heizer E."/>
            <person name="Zhang X."/>
            <person name="Bhonagiri-Palsikar V."/>
            <person name="Minx P."/>
            <person name="Warren W.C."/>
            <person name="Wang Q."/>
            <person name="Zhan B."/>
            <person name="Hotez P.J."/>
            <person name="Sternberg P.W."/>
            <person name="Dougall A."/>
            <person name="Gaze S.T."/>
            <person name="Mulvenna J."/>
            <person name="Sotillo J."/>
            <person name="Ranganathan S."/>
            <person name="Rabelo E.M."/>
            <person name="Wilson R.K."/>
            <person name="Felgner P.L."/>
            <person name="Bethony J."/>
            <person name="Hawdon J.M."/>
            <person name="Gasser R.B."/>
            <person name="Loukas A."/>
            <person name="Mitreva M."/>
        </authorList>
    </citation>
    <scope>NUCLEOTIDE SEQUENCE [LARGE SCALE GENOMIC DNA]</scope>
</reference>
<dbReference type="STRING" id="51031.W2TGY1"/>
<dbReference type="KEGG" id="nai:NECAME_09181"/>
<dbReference type="OrthoDB" id="5855414at2759"/>
<dbReference type="EMBL" id="KI659093">
    <property type="protein sequence ID" value="ETN80451.1"/>
    <property type="molecule type" value="Genomic_DNA"/>
</dbReference>
<dbReference type="Proteomes" id="UP000053676">
    <property type="component" value="Unassembled WGS sequence"/>
</dbReference>
<evidence type="ECO:0008006" key="3">
    <source>
        <dbReference type="Google" id="ProtNLM"/>
    </source>
</evidence>
<dbReference type="AlphaFoldDB" id="W2TGY1"/>
<proteinExistence type="predicted"/>
<feature type="non-terminal residue" evidence="1">
    <location>
        <position position="106"/>
    </location>
</feature>
<accession>W2TGY1</accession>
<name>W2TGY1_NECAM</name>
<evidence type="ECO:0000313" key="2">
    <source>
        <dbReference type="Proteomes" id="UP000053676"/>
    </source>
</evidence>
<organism evidence="1 2">
    <name type="scientific">Necator americanus</name>
    <name type="common">Human hookworm</name>
    <dbReference type="NCBI Taxonomy" id="51031"/>
    <lineage>
        <taxon>Eukaryota</taxon>
        <taxon>Metazoa</taxon>
        <taxon>Ecdysozoa</taxon>
        <taxon>Nematoda</taxon>
        <taxon>Chromadorea</taxon>
        <taxon>Rhabditida</taxon>
        <taxon>Rhabditina</taxon>
        <taxon>Rhabditomorpha</taxon>
        <taxon>Strongyloidea</taxon>
        <taxon>Ancylostomatidae</taxon>
        <taxon>Bunostominae</taxon>
        <taxon>Necator</taxon>
    </lineage>
</organism>
<keyword evidence="2" id="KW-1185">Reference proteome</keyword>
<gene>
    <name evidence="1" type="ORF">NECAME_09181</name>
</gene>